<dbReference type="PANTHER" id="PTHR10983">
    <property type="entry name" value="1-ACYLGLYCEROL-3-PHOSPHATE ACYLTRANSFERASE-RELATED"/>
    <property type="match status" value="1"/>
</dbReference>
<keyword evidence="3" id="KW-0012">Acyltransferase</keyword>
<evidence type="ECO:0000256" key="1">
    <source>
        <dbReference type="ARBA" id="ARBA00008655"/>
    </source>
</evidence>
<feature type="domain" description="Phospholipid/glycerol acyltransferase" evidence="5">
    <location>
        <begin position="105"/>
        <end position="260"/>
    </location>
</feature>
<protein>
    <submittedName>
        <fullName evidence="6">Similar to Saccharomyces cerevisiae YDR018C Probable membrane protein with three predicted transmembrane domains</fullName>
    </submittedName>
</protein>
<dbReference type="InterPro" id="IPR032098">
    <property type="entry name" value="Acyltransf_C"/>
</dbReference>
<dbReference type="GO" id="GO:0036149">
    <property type="term" value="P:phosphatidylinositol acyl-chain remodeling"/>
    <property type="evidence" value="ECO:0007669"/>
    <property type="project" value="TreeGrafter"/>
</dbReference>
<keyword evidence="4 6" id="KW-0812">Transmembrane</keyword>
<comment type="similarity">
    <text evidence="1">Belongs to the 1-acyl-sn-glycerol-3-phosphate acyltransferase family.</text>
</comment>
<evidence type="ECO:0000256" key="2">
    <source>
        <dbReference type="ARBA" id="ARBA00022679"/>
    </source>
</evidence>
<feature type="transmembrane region" description="Helical" evidence="4">
    <location>
        <begin position="375"/>
        <end position="396"/>
    </location>
</feature>
<reference evidence="6 7" key="1">
    <citation type="submission" date="2017-04" db="EMBL/GenBank/DDBJ databases">
        <authorList>
            <person name="Afonso C.L."/>
            <person name="Miller P.J."/>
            <person name="Scott M.A."/>
            <person name="Spackman E."/>
            <person name="Goraichik I."/>
            <person name="Dimitrov K.M."/>
            <person name="Suarez D.L."/>
            <person name="Swayne D.E."/>
        </authorList>
    </citation>
    <scope>NUCLEOTIDE SEQUENCE [LARGE SCALE GENOMIC DNA]</scope>
</reference>
<dbReference type="CDD" id="cd07990">
    <property type="entry name" value="LPLAT_LCLAT1-like"/>
    <property type="match status" value="1"/>
</dbReference>
<accession>A0A1X7R6Z1</accession>
<evidence type="ECO:0000256" key="4">
    <source>
        <dbReference type="SAM" id="Phobius"/>
    </source>
</evidence>
<dbReference type="AlphaFoldDB" id="A0A1X7R6Z1"/>
<dbReference type="SUPFAM" id="SSF69593">
    <property type="entry name" value="Glycerol-3-phosphate (1)-acyltransferase"/>
    <property type="match status" value="1"/>
</dbReference>
<evidence type="ECO:0000313" key="7">
    <source>
        <dbReference type="Proteomes" id="UP000196158"/>
    </source>
</evidence>
<dbReference type="PANTHER" id="PTHR10983:SF16">
    <property type="entry name" value="LYSOCARDIOLIPIN ACYLTRANSFERASE 1"/>
    <property type="match status" value="1"/>
</dbReference>
<dbReference type="GO" id="GO:0016746">
    <property type="term" value="F:acyltransferase activity"/>
    <property type="evidence" value="ECO:0007669"/>
    <property type="project" value="UniProtKB-KW"/>
</dbReference>
<dbReference type="STRING" id="1789683.A0A1X7R6Z1"/>
<dbReference type="EMBL" id="FXLY01000008">
    <property type="protein sequence ID" value="SMN21417.1"/>
    <property type="molecule type" value="Genomic_DNA"/>
</dbReference>
<dbReference type="OrthoDB" id="189226at2759"/>
<name>A0A1X7R6Z1_9SACH</name>
<keyword evidence="2" id="KW-0808">Transferase</keyword>
<keyword evidence="7" id="KW-1185">Reference proteome</keyword>
<gene>
    <name evidence="6" type="ORF">KASA_0K00660G</name>
</gene>
<feature type="transmembrane region" description="Helical" evidence="4">
    <location>
        <begin position="12"/>
        <end position="34"/>
    </location>
</feature>
<organism evidence="6 7">
    <name type="scientific">Maudiozyma saulgeensis</name>
    <dbReference type="NCBI Taxonomy" id="1789683"/>
    <lineage>
        <taxon>Eukaryota</taxon>
        <taxon>Fungi</taxon>
        <taxon>Dikarya</taxon>
        <taxon>Ascomycota</taxon>
        <taxon>Saccharomycotina</taxon>
        <taxon>Saccharomycetes</taxon>
        <taxon>Saccharomycetales</taxon>
        <taxon>Saccharomycetaceae</taxon>
        <taxon>Maudiozyma</taxon>
    </lineage>
</organism>
<evidence type="ECO:0000256" key="3">
    <source>
        <dbReference type="ARBA" id="ARBA00023315"/>
    </source>
</evidence>
<proteinExistence type="inferred from homology"/>
<evidence type="ECO:0000259" key="5">
    <source>
        <dbReference type="SMART" id="SM00563"/>
    </source>
</evidence>
<sequence>MRNKVVYLLRKVTIPIISLTIFLNDILVILVIQYSSLHFISVNRETLQRILDMTKRSFLDILVTILEIIAPSHVRITTENDSVPRNTFRVNPKTNVIESSLDPCTISICNHQIYTDWIFLWWIAYTAKLGGRVHIMLKKSLESVPLLGYGMKNFKFIFMNRKWIHDRATLSSRLGELDADARHQGPLSGKEPASIDEDGCNQWPITTESLNSTSWPYNLILFPEGTNFTDNTKGKSKAYGAKVGKATFDHVLLPHTTGLRHCIKSLQPSLNVVYDITIGYSGVRSGEYAESLYGLKSIFLESKYPKLVDIHIRGFKVEEIPVDDEEAFNEWLYNVWREKDELLDRYYKIGTFNHDKDLQHTIIGDFKIHRTEACLALLCPIVTTILFLKYVISFFLG</sequence>
<dbReference type="GO" id="GO:0005783">
    <property type="term" value="C:endoplasmic reticulum"/>
    <property type="evidence" value="ECO:0007669"/>
    <property type="project" value="TreeGrafter"/>
</dbReference>
<evidence type="ECO:0000313" key="6">
    <source>
        <dbReference type="EMBL" id="SMN21417.1"/>
    </source>
</evidence>
<keyword evidence="4" id="KW-1133">Transmembrane helix</keyword>
<dbReference type="InterPro" id="IPR002123">
    <property type="entry name" value="Plipid/glycerol_acylTrfase"/>
</dbReference>
<dbReference type="Pfam" id="PF16076">
    <property type="entry name" value="Acyltransf_C"/>
    <property type="match status" value="1"/>
</dbReference>
<keyword evidence="4" id="KW-0472">Membrane</keyword>
<dbReference type="SMART" id="SM00563">
    <property type="entry name" value="PlsC"/>
    <property type="match status" value="1"/>
</dbReference>
<dbReference type="Pfam" id="PF01553">
    <property type="entry name" value="Acyltransferase"/>
    <property type="match status" value="1"/>
</dbReference>
<dbReference type="Proteomes" id="UP000196158">
    <property type="component" value="Unassembled WGS sequence"/>
</dbReference>